<comment type="caution">
    <text evidence="1">The sequence shown here is derived from an EMBL/GenBank/DDBJ whole genome shotgun (WGS) entry which is preliminary data.</text>
</comment>
<gene>
    <name evidence="1" type="ORF">CEP50_02525</name>
</gene>
<dbReference type="AlphaFoldDB" id="A0A2T0H0C5"/>
<dbReference type="Proteomes" id="UP000239352">
    <property type="component" value="Unassembled WGS sequence"/>
</dbReference>
<protein>
    <submittedName>
        <fullName evidence="1">Uncharacterized protein</fullName>
    </submittedName>
</protein>
<keyword evidence="2" id="KW-1185">Reference proteome</keyword>
<reference evidence="1 2" key="1">
    <citation type="submission" date="2018-03" db="EMBL/GenBank/DDBJ databases">
        <title>Actinopolyspora mortivallis from Sahara, screening for active biomolecules.</title>
        <authorList>
            <person name="Selama O."/>
            <person name="Wellington E.M.H."/>
            <person name="Hacene H."/>
        </authorList>
    </citation>
    <scope>NUCLEOTIDE SEQUENCE [LARGE SCALE GENOMIC DNA]</scope>
    <source>
        <strain evidence="1 2">M5A</strain>
    </source>
</reference>
<dbReference type="RefSeq" id="WP_106112308.1">
    <property type="nucleotide sequence ID" value="NZ_PVSR01000002.1"/>
</dbReference>
<dbReference type="STRING" id="1050202.GCA_000384035_00751"/>
<dbReference type="InParanoid" id="A0A2T0H0C5"/>
<proteinExistence type="predicted"/>
<evidence type="ECO:0000313" key="1">
    <source>
        <dbReference type="EMBL" id="PRW64733.1"/>
    </source>
</evidence>
<organism evidence="1 2">
    <name type="scientific">Actinopolyspora mortivallis</name>
    <dbReference type="NCBI Taxonomy" id="33906"/>
    <lineage>
        <taxon>Bacteria</taxon>
        <taxon>Bacillati</taxon>
        <taxon>Actinomycetota</taxon>
        <taxon>Actinomycetes</taxon>
        <taxon>Actinopolysporales</taxon>
        <taxon>Actinopolysporaceae</taxon>
        <taxon>Actinopolyspora</taxon>
    </lineage>
</organism>
<dbReference type="EMBL" id="PVSR01000002">
    <property type="protein sequence ID" value="PRW64733.1"/>
    <property type="molecule type" value="Genomic_DNA"/>
</dbReference>
<sequence length="86" mass="9091">MTSDQTRLALLLTHEQWMVDQVAYDLAGGRATARQCAETARLLERAARQLREHGAALSFGGGLTGGVIDAGVIDTGLPGGRDGDPW</sequence>
<accession>A0A2T0H0C5</accession>
<name>A0A2T0H0C5_ACTMO</name>
<evidence type="ECO:0000313" key="2">
    <source>
        <dbReference type="Proteomes" id="UP000239352"/>
    </source>
</evidence>